<organism evidence="3 4">
    <name type="scientific">Candidatus Gottesmanbacteria bacterium RIFCSPHIGHO2_01_FULL_39_10</name>
    <dbReference type="NCBI Taxonomy" id="1798375"/>
    <lineage>
        <taxon>Bacteria</taxon>
        <taxon>Candidatus Gottesmaniibacteriota</taxon>
    </lineage>
</organism>
<feature type="chain" id="PRO_5009522917" description="Transglutaminase-like domain-containing protein" evidence="2">
    <location>
        <begin position="23"/>
        <end position="316"/>
    </location>
</feature>
<comment type="caution">
    <text evidence="3">The sequence shown here is derived from an EMBL/GenBank/DDBJ whole genome shotgun (WGS) entry which is preliminary data.</text>
</comment>
<evidence type="ECO:0000313" key="3">
    <source>
        <dbReference type="EMBL" id="OGG15192.1"/>
    </source>
</evidence>
<dbReference type="STRING" id="1798375.A2773_04885"/>
<sequence>MNKLKILIFILVFLLFSKTALAQSPDTMKLFAEVQKELAGEASEWRFREVMPTSGFFYHTPISPQDVLATEDNARLHPVVDTDTILMDDDTKFKLQLFKDYYDEDSGDGTVYRAFGGWKQFSGDYKLKSNATTELGIIRDIYEQITSRVARYAVPSKDNPASCLAENTGVCRHMATILQESLEDYGIKSEQIFSETHTWVRVTLSDPKYAGKLFDTFDLDPTWYAQPIPLPPRTSSYISDSWKKMMMAIVPSGSPTPTLTPTVTPTPTITPTPSPTISVTQEPTSLDEGTSNSGNSGSSNSSGDSDCPGCLWTVPR</sequence>
<proteinExistence type="predicted"/>
<evidence type="ECO:0000256" key="2">
    <source>
        <dbReference type="SAM" id="SignalP"/>
    </source>
</evidence>
<feature type="compositionally biased region" description="Low complexity" evidence="1">
    <location>
        <begin position="253"/>
        <end position="267"/>
    </location>
</feature>
<feature type="signal peptide" evidence="2">
    <location>
        <begin position="1"/>
        <end position="22"/>
    </location>
</feature>
<name>A0A1F5ZST8_9BACT</name>
<accession>A0A1F5ZST8</accession>
<dbReference type="Proteomes" id="UP000177383">
    <property type="component" value="Unassembled WGS sequence"/>
</dbReference>
<reference evidence="3 4" key="1">
    <citation type="journal article" date="2016" name="Nat. Commun.">
        <title>Thousands of microbial genomes shed light on interconnected biogeochemical processes in an aquifer system.</title>
        <authorList>
            <person name="Anantharaman K."/>
            <person name="Brown C.T."/>
            <person name="Hug L.A."/>
            <person name="Sharon I."/>
            <person name="Castelle C.J."/>
            <person name="Probst A.J."/>
            <person name="Thomas B.C."/>
            <person name="Singh A."/>
            <person name="Wilkins M.J."/>
            <person name="Karaoz U."/>
            <person name="Brodie E.L."/>
            <person name="Williams K.H."/>
            <person name="Hubbard S.S."/>
            <person name="Banfield J.F."/>
        </authorList>
    </citation>
    <scope>NUCLEOTIDE SEQUENCE [LARGE SCALE GENOMIC DNA]</scope>
</reference>
<protein>
    <recommendedName>
        <fullName evidence="5">Transglutaminase-like domain-containing protein</fullName>
    </recommendedName>
</protein>
<dbReference type="EMBL" id="MFJE01000005">
    <property type="protein sequence ID" value="OGG15192.1"/>
    <property type="molecule type" value="Genomic_DNA"/>
</dbReference>
<evidence type="ECO:0000313" key="4">
    <source>
        <dbReference type="Proteomes" id="UP000177383"/>
    </source>
</evidence>
<evidence type="ECO:0008006" key="5">
    <source>
        <dbReference type="Google" id="ProtNLM"/>
    </source>
</evidence>
<feature type="compositionally biased region" description="Low complexity" evidence="1">
    <location>
        <begin position="291"/>
        <end position="306"/>
    </location>
</feature>
<evidence type="ECO:0000256" key="1">
    <source>
        <dbReference type="SAM" id="MobiDB-lite"/>
    </source>
</evidence>
<feature type="compositionally biased region" description="Polar residues" evidence="1">
    <location>
        <begin position="281"/>
        <end position="290"/>
    </location>
</feature>
<gene>
    <name evidence="3" type="ORF">A2773_04885</name>
</gene>
<feature type="region of interest" description="Disordered" evidence="1">
    <location>
        <begin position="253"/>
        <end position="316"/>
    </location>
</feature>
<dbReference type="AlphaFoldDB" id="A0A1F5ZST8"/>
<keyword evidence="2" id="KW-0732">Signal</keyword>